<protein>
    <submittedName>
        <fullName evidence="2">Uncharacterized protein</fullName>
    </submittedName>
</protein>
<organism evidence="2 3">
    <name type="scientific">Perca fluviatilis</name>
    <name type="common">European perch</name>
    <dbReference type="NCBI Taxonomy" id="8168"/>
    <lineage>
        <taxon>Eukaryota</taxon>
        <taxon>Metazoa</taxon>
        <taxon>Chordata</taxon>
        <taxon>Craniata</taxon>
        <taxon>Vertebrata</taxon>
        <taxon>Euteleostomi</taxon>
        <taxon>Actinopterygii</taxon>
        <taxon>Neopterygii</taxon>
        <taxon>Teleostei</taxon>
        <taxon>Neoteleostei</taxon>
        <taxon>Acanthomorphata</taxon>
        <taxon>Eupercaria</taxon>
        <taxon>Perciformes</taxon>
        <taxon>Percoidei</taxon>
        <taxon>Percidae</taxon>
        <taxon>Percinae</taxon>
        <taxon>Perca</taxon>
    </lineage>
</organism>
<reference evidence="2 3" key="1">
    <citation type="submission" date="2019-06" db="EMBL/GenBank/DDBJ databases">
        <title>A chromosome-scale genome assembly of the European perch, Perca fluviatilis.</title>
        <authorList>
            <person name="Roques C."/>
            <person name="Zahm M."/>
            <person name="Cabau C."/>
            <person name="Klopp C."/>
            <person name="Bouchez O."/>
            <person name="Donnadieu C."/>
            <person name="Kuhl H."/>
            <person name="Gislard M."/>
            <person name="Guendouz S."/>
            <person name="Journot L."/>
            <person name="Haffray P."/>
            <person name="Bestin A."/>
            <person name="Morvezen R."/>
            <person name="Feron R."/>
            <person name="Wen M."/>
            <person name="Jouanno E."/>
            <person name="Herpin A."/>
            <person name="Schartl M."/>
            <person name="Postlethwait J."/>
            <person name="Schaerlinger B."/>
            <person name="Chardard D."/>
            <person name="Lecocq T."/>
            <person name="Poncet C."/>
            <person name="Jaffrelo L."/>
            <person name="Lampietro C."/>
            <person name="Guiguen Y."/>
        </authorList>
    </citation>
    <scope>NUCLEOTIDE SEQUENCE [LARGE SCALE GENOMIC DNA]</scope>
    <source>
        <tissue evidence="2">Blood</tissue>
    </source>
</reference>
<proteinExistence type="predicted"/>
<evidence type="ECO:0000313" key="3">
    <source>
        <dbReference type="Proteomes" id="UP000465112"/>
    </source>
</evidence>
<dbReference type="AlphaFoldDB" id="A0A6A5EH53"/>
<sequence>MTEHSLMDRYKDQLFIDQEIFAAQTGPQVLCMLGDVVLLNQKTDRSPSLDAPEDRDTKLCDGSLSPRGKHRAEESTPTTPELNTH</sequence>
<accession>A0A6A5EH53</accession>
<evidence type="ECO:0000256" key="1">
    <source>
        <dbReference type="SAM" id="MobiDB-lite"/>
    </source>
</evidence>
<evidence type="ECO:0000313" key="2">
    <source>
        <dbReference type="EMBL" id="KAF1388657.1"/>
    </source>
</evidence>
<dbReference type="Proteomes" id="UP000465112">
    <property type="component" value="Chromosome 6"/>
</dbReference>
<keyword evidence="3" id="KW-1185">Reference proteome</keyword>
<feature type="compositionally biased region" description="Polar residues" evidence="1">
    <location>
        <begin position="75"/>
        <end position="85"/>
    </location>
</feature>
<feature type="compositionally biased region" description="Basic and acidic residues" evidence="1">
    <location>
        <begin position="44"/>
        <end position="59"/>
    </location>
</feature>
<gene>
    <name evidence="2" type="ORF">PFLUV_G00064920</name>
</gene>
<feature type="region of interest" description="Disordered" evidence="1">
    <location>
        <begin position="44"/>
        <end position="85"/>
    </location>
</feature>
<comment type="caution">
    <text evidence="2">The sequence shown here is derived from an EMBL/GenBank/DDBJ whole genome shotgun (WGS) entry which is preliminary data.</text>
</comment>
<name>A0A6A5EH53_PERFL</name>
<dbReference type="EMBL" id="VHII01000006">
    <property type="protein sequence ID" value="KAF1388657.1"/>
    <property type="molecule type" value="Genomic_DNA"/>
</dbReference>